<accession>A0A239CB93</accession>
<dbReference type="Pfam" id="PF26207">
    <property type="entry name" value="Phage_phiTE_015"/>
    <property type="match status" value="1"/>
</dbReference>
<keyword evidence="2" id="KW-1185">Reference proteome</keyword>
<evidence type="ECO:0000313" key="1">
    <source>
        <dbReference type="EMBL" id="SNS16901.1"/>
    </source>
</evidence>
<protein>
    <submittedName>
        <fullName evidence="1">Uncharacterized protein</fullName>
    </submittedName>
</protein>
<organism evidence="1 2">
    <name type="scientific">Pseudomonas segetis</name>
    <dbReference type="NCBI Taxonomy" id="298908"/>
    <lineage>
        <taxon>Bacteria</taxon>
        <taxon>Pseudomonadati</taxon>
        <taxon>Pseudomonadota</taxon>
        <taxon>Gammaproteobacteria</taxon>
        <taxon>Pseudomonadales</taxon>
        <taxon>Pseudomonadaceae</taxon>
        <taxon>Pseudomonas</taxon>
    </lineage>
</organism>
<dbReference type="EMBL" id="FZOG01000002">
    <property type="protein sequence ID" value="SNS16901.1"/>
    <property type="molecule type" value="Genomic_DNA"/>
</dbReference>
<dbReference type="RefSeq" id="WP_089359376.1">
    <property type="nucleotide sequence ID" value="NZ_FZOG01000002.1"/>
</dbReference>
<dbReference type="Proteomes" id="UP000242915">
    <property type="component" value="Unassembled WGS sequence"/>
</dbReference>
<sequence length="95" mass="10918">MEELIEVRRKAFEREYGETEGVYFIPGLNCYGCKFIKYQPYADLKSSAWYHWQKALDSVVVELPSKARLDHSYNACLSECREAIHAAGIPTKVKA</sequence>
<dbReference type="AlphaFoldDB" id="A0A239CB93"/>
<reference evidence="2" key="1">
    <citation type="submission" date="2017-06" db="EMBL/GenBank/DDBJ databases">
        <authorList>
            <person name="Varghese N."/>
            <person name="Submissions S."/>
        </authorList>
    </citation>
    <scope>NUCLEOTIDE SEQUENCE [LARGE SCALE GENOMIC DNA]</scope>
    <source>
        <strain evidence="2">CIP 108523</strain>
    </source>
</reference>
<dbReference type="InterPro" id="IPR058601">
    <property type="entry name" value="Phage_phiTE_015-like"/>
</dbReference>
<proteinExistence type="predicted"/>
<gene>
    <name evidence="1" type="ORF">SAMN05216255_1586</name>
</gene>
<name>A0A239CB93_9PSED</name>
<evidence type="ECO:0000313" key="2">
    <source>
        <dbReference type="Proteomes" id="UP000242915"/>
    </source>
</evidence>